<reference evidence="1" key="1">
    <citation type="submission" date="2020-04" db="EMBL/GenBank/DDBJ databases">
        <authorList>
            <person name="Chiriac C."/>
            <person name="Salcher M."/>
            <person name="Ghai R."/>
            <person name="Kavagutti S V."/>
        </authorList>
    </citation>
    <scope>NUCLEOTIDE SEQUENCE</scope>
</reference>
<proteinExistence type="predicted"/>
<gene>
    <name evidence="1" type="ORF">UFOVP330_13</name>
</gene>
<accession>A0A6J5M342</accession>
<dbReference type="EMBL" id="LR796344">
    <property type="protein sequence ID" value="CAB4138359.1"/>
    <property type="molecule type" value="Genomic_DNA"/>
</dbReference>
<evidence type="ECO:0000313" key="1">
    <source>
        <dbReference type="EMBL" id="CAB4138359.1"/>
    </source>
</evidence>
<protein>
    <submittedName>
        <fullName evidence="1">Uncharacterized protein</fullName>
    </submittedName>
</protein>
<organism evidence="1">
    <name type="scientific">uncultured Caudovirales phage</name>
    <dbReference type="NCBI Taxonomy" id="2100421"/>
    <lineage>
        <taxon>Viruses</taxon>
        <taxon>Duplodnaviria</taxon>
        <taxon>Heunggongvirae</taxon>
        <taxon>Uroviricota</taxon>
        <taxon>Caudoviricetes</taxon>
        <taxon>Peduoviridae</taxon>
        <taxon>Maltschvirus</taxon>
        <taxon>Maltschvirus maltsch</taxon>
    </lineage>
</organism>
<sequence length="36" mass="4122">MLKWLVLITMWIMVMHLIMEAMADITTGGLLMIMGL</sequence>
<name>A0A6J5M342_9CAUD</name>